<feature type="domain" description="Fibronectin type-III" evidence="16">
    <location>
        <begin position="778"/>
        <end position="867"/>
    </location>
</feature>
<evidence type="ECO:0000256" key="4">
    <source>
        <dbReference type="ARBA" id="ARBA00022670"/>
    </source>
</evidence>
<comment type="catalytic activity">
    <reaction evidence="13">
        <text>[GlcNAc-(1-&gt;4)-Mur2Ac(oyl-L-Ala-gamma-D-Glu-L-Lys-D-Ala-D-Ala)](n)-di-trans,octa-cis-undecaprenyl diphosphate + beta-D-GlcNAc-(1-&gt;4)-Mur2Ac(oyl-L-Ala-gamma-D-Glu-L-Lys-D-Ala-D-Ala)-di-trans,octa-cis-undecaprenyl diphosphate = [GlcNAc-(1-&gt;4)-Mur2Ac(oyl-L-Ala-gamma-D-Glu-L-Lys-D-Ala-D-Ala)](n+1)-di-trans,octa-cis-undecaprenyl diphosphate + di-trans,octa-cis-undecaprenyl diphosphate + H(+)</text>
        <dbReference type="Rhea" id="RHEA:23708"/>
        <dbReference type="Rhea" id="RHEA-COMP:9602"/>
        <dbReference type="Rhea" id="RHEA-COMP:9603"/>
        <dbReference type="ChEBI" id="CHEBI:15378"/>
        <dbReference type="ChEBI" id="CHEBI:58405"/>
        <dbReference type="ChEBI" id="CHEBI:60033"/>
        <dbReference type="ChEBI" id="CHEBI:78435"/>
        <dbReference type="EC" id="2.4.99.28"/>
    </reaction>
</comment>
<dbReference type="GO" id="GO:0030288">
    <property type="term" value="C:outer membrane-bounded periplasmic space"/>
    <property type="evidence" value="ECO:0007669"/>
    <property type="project" value="TreeGrafter"/>
</dbReference>
<feature type="compositionally biased region" description="Gly residues" evidence="14">
    <location>
        <begin position="901"/>
        <end position="914"/>
    </location>
</feature>
<feature type="region of interest" description="Disordered" evidence="14">
    <location>
        <begin position="848"/>
        <end position="933"/>
    </location>
</feature>
<feature type="transmembrane region" description="Helical" evidence="15">
    <location>
        <begin position="35"/>
        <end position="56"/>
    </location>
</feature>
<dbReference type="GO" id="GO:0009252">
    <property type="term" value="P:peptidoglycan biosynthetic process"/>
    <property type="evidence" value="ECO:0007669"/>
    <property type="project" value="UniProtKB-KW"/>
</dbReference>
<keyword evidence="11" id="KW-0961">Cell wall biogenesis/degradation</keyword>
<dbReference type="Pfam" id="PF00905">
    <property type="entry name" value="Transpeptidase"/>
    <property type="match status" value="1"/>
</dbReference>
<evidence type="ECO:0000256" key="6">
    <source>
        <dbReference type="ARBA" id="ARBA00022679"/>
    </source>
</evidence>
<evidence type="ECO:0000256" key="1">
    <source>
        <dbReference type="ARBA" id="ARBA00007090"/>
    </source>
</evidence>
<dbReference type="InterPro" id="IPR012338">
    <property type="entry name" value="Beta-lactam/transpept-like"/>
</dbReference>
<keyword evidence="7" id="KW-0378">Hydrolase</keyword>
<dbReference type="InterPro" id="IPR036116">
    <property type="entry name" value="FN3_sf"/>
</dbReference>
<dbReference type="PANTHER" id="PTHR32282:SF29">
    <property type="entry name" value="PENICILLIN-BINDING PROTEIN 1A"/>
    <property type="match status" value="1"/>
</dbReference>
<keyword evidence="8" id="KW-0133">Cell shape</keyword>
<dbReference type="CDD" id="cd00063">
    <property type="entry name" value="FN3"/>
    <property type="match status" value="1"/>
</dbReference>
<evidence type="ECO:0000256" key="15">
    <source>
        <dbReference type="SAM" id="Phobius"/>
    </source>
</evidence>
<dbReference type="PROSITE" id="PS50853">
    <property type="entry name" value="FN3"/>
    <property type="match status" value="1"/>
</dbReference>
<evidence type="ECO:0000256" key="13">
    <source>
        <dbReference type="ARBA" id="ARBA00049902"/>
    </source>
</evidence>
<dbReference type="Gene3D" id="3.40.710.10">
    <property type="entry name" value="DD-peptidase/beta-lactamase superfamily"/>
    <property type="match status" value="1"/>
</dbReference>
<dbReference type="InterPro" id="IPR023346">
    <property type="entry name" value="Lysozyme-like_dom_sf"/>
</dbReference>
<organism evidence="17 18">
    <name type="scientific">Gracilibacillus dipsosauri</name>
    <dbReference type="NCBI Taxonomy" id="178340"/>
    <lineage>
        <taxon>Bacteria</taxon>
        <taxon>Bacillati</taxon>
        <taxon>Bacillota</taxon>
        <taxon>Bacilli</taxon>
        <taxon>Bacillales</taxon>
        <taxon>Bacillaceae</taxon>
        <taxon>Gracilibacillus</taxon>
    </lineage>
</organism>
<dbReference type="GO" id="GO:0008658">
    <property type="term" value="F:penicillin binding"/>
    <property type="evidence" value="ECO:0007669"/>
    <property type="project" value="InterPro"/>
</dbReference>
<keyword evidence="15" id="KW-0812">Transmembrane</keyword>
<feature type="region of interest" description="Disordered" evidence="14">
    <location>
        <begin position="1"/>
        <end position="27"/>
    </location>
</feature>
<feature type="compositionally biased region" description="Acidic residues" evidence="14">
    <location>
        <begin position="870"/>
        <end position="879"/>
    </location>
</feature>
<keyword evidence="18" id="KW-1185">Reference proteome</keyword>
<keyword evidence="9" id="KW-0573">Peptidoglycan synthesis</keyword>
<proteinExistence type="inferred from homology"/>
<dbReference type="InterPro" id="IPR003961">
    <property type="entry name" value="FN3_dom"/>
</dbReference>
<dbReference type="InterPro" id="IPR001264">
    <property type="entry name" value="Glyco_trans_51"/>
</dbReference>
<dbReference type="FunFam" id="1.10.3810.10:FF:000001">
    <property type="entry name" value="Penicillin-binding protein 1A"/>
    <property type="match status" value="1"/>
</dbReference>
<evidence type="ECO:0000313" key="17">
    <source>
        <dbReference type="EMBL" id="PWU68672.1"/>
    </source>
</evidence>
<comment type="similarity">
    <text evidence="1">In the C-terminal section; belongs to the transpeptidase family.</text>
</comment>
<reference evidence="17 18" key="1">
    <citation type="submission" date="2018-05" db="EMBL/GenBank/DDBJ databases">
        <title>Genomic analysis of Gracilibacillus dipsosauri DD1 reveals novel features of a salt-tolerant amylase.</title>
        <authorList>
            <person name="Deutch C.E."/>
            <person name="Yang S."/>
        </authorList>
    </citation>
    <scope>NUCLEOTIDE SEQUENCE [LARGE SCALE GENOMIC DNA]</scope>
    <source>
        <strain evidence="17 18">DD1</strain>
    </source>
</reference>
<comment type="caution">
    <text evidence="17">The sequence shown here is derived from an EMBL/GenBank/DDBJ whole genome shotgun (WGS) entry which is preliminary data.</text>
</comment>
<evidence type="ECO:0000313" key="18">
    <source>
        <dbReference type="Proteomes" id="UP000245624"/>
    </source>
</evidence>
<dbReference type="SUPFAM" id="SSF53955">
    <property type="entry name" value="Lysozyme-like"/>
    <property type="match status" value="1"/>
</dbReference>
<dbReference type="GO" id="GO:0006508">
    <property type="term" value="P:proteolysis"/>
    <property type="evidence" value="ECO:0007669"/>
    <property type="project" value="UniProtKB-KW"/>
</dbReference>
<dbReference type="GO" id="GO:0009002">
    <property type="term" value="F:serine-type D-Ala-D-Ala carboxypeptidase activity"/>
    <property type="evidence" value="ECO:0007669"/>
    <property type="project" value="UniProtKB-EC"/>
</dbReference>
<keyword evidence="10" id="KW-0511">Multifunctional enzyme</keyword>
<dbReference type="InterPro" id="IPR036950">
    <property type="entry name" value="PBP_transglycosylase"/>
</dbReference>
<dbReference type="Pfam" id="PF00912">
    <property type="entry name" value="Transgly"/>
    <property type="match status" value="1"/>
</dbReference>
<evidence type="ECO:0000256" key="5">
    <source>
        <dbReference type="ARBA" id="ARBA00022676"/>
    </source>
</evidence>
<dbReference type="GO" id="GO:0008955">
    <property type="term" value="F:peptidoglycan glycosyltransferase activity"/>
    <property type="evidence" value="ECO:0007669"/>
    <property type="project" value="UniProtKB-EC"/>
</dbReference>
<keyword evidence="6" id="KW-0808">Transferase</keyword>
<keyword evidence="15" id="KW-0472">Membrane</keyword>
<keyword evidence="5" id="KW-0328">Glycosyltransferase</keyword>
<comment type="catalytic activity">
    <reaction evidence="12">
        <text>Preferential cleavage: (Ac)2-L-Lys-D-Ala-|-D-Ala. Also transpeptidation of peptidyl-alanyl moieties that are N-acyl substituents of D-alanine.</text>
        <dbReference type="EC" id="3.4.16.4"/>
    </reaction>
</comment>
<feature type="compositionally biased region" description="Polar residues" evidence="14">
    <location>
        <begin position="848"/>
        <end position="864"/>
    </location>
</feature>
<sequence>MTENGQSQSRMARRNQKKKQKKTGKKPTWKRVMKYALIAILCIGLGIGALFTYYIATAPELDPEKLSVPASTKLYDVNGEPFANLGSEKRSKVDYNDIPDVLKDAILATEDVRFMNHIGIDFRRIGAAVIANFTDGFGSQGASTITQQVVKGSFLSNDKKLKRKVQEQWLALQLDWKYSKEEIFEMYVNRIYYGAGAYGVATAAEVYFGKTDLSELTLEEAAILAGLPQRPTAYDPFVNPDLTKERMSTVLDLMVQHNKITEAQANEAKQVDVASLLTNKKTDYVKYEGFIQQVASEVKEKTGADIYKDGLQVYTTLNPDAQEQTELLLSNSEDNPIDYSSDEDIQVGVAVVDTHTGAIQAIGGGRNRESGGWNYAIDGDGLQGGSTMKPIVAYGPAIEHLKWSTYHQLNDDKPYPIKGTNQEIRNWNREYQGWMSARYALKESLNVPAVKTLDEVGYTDAKSFAEGLGIEFAGDSIAIGDAIGGTSTRVLPLQIAGAYAAFGNEGNYHEPYSVTKIEYPNGRTEEFKSESVEAMSDYTAYMITDMLKSVVQNGTGTNANISGLPVAGKTGTTNLEDQDGSPDSWFTGYTTNYTISIWSGYGNERKPINDTQIPLHIFRELMSHISSDVETEDFTKPKSVIEVGVEKGSNPAKLPSEDTPSSQIVTELFVKGTEPQKVSEKFEELDPVKDLKAEYDEKEEKILVEWDHDDSDVEFEVSAGAGGSLNKLTTTSDKKLEIDKVEKGTTYTIAVQAIKDDQTSEAASVNVEIPSDEVELSQVQQLQQSFDPTSGTASLTWSYDQKGPIEFEVSLMEGGNVVNQTSTNKTSITLNGLELGKVYTATVTPVLKNQENGKGPSTSVEISTQGYEGQPDEGEDEQQQDQGQGGEGNQEQPGDDEGNDNEGGNGNQGAGSGENGTQEEDKDNDNSGGTPEE</sequence>
<evidence type="ECO:0000256" key="14">
    <source>
        <dbReference type="SAM" id="MobiDB-lite"/>
    </source>
</evidence>
<comment type="similarity">
    <text evidence="2">In the N-terminal section; belongs to the glycosyltransferase 51 family.</text>
</comment>
<dbReference type="GO" id="GO:0071555">
    <property type="term" value="P:cell wall organization"/>
    <property type="evidence" value="ECO:0007669"/>
    <property type="project" value="UniProtKB-KW"/>
</dbReference>
<keyword evidence="15" id="KW-1133">Transmembrane helix</keyword>
<evidence type="ECO:0000256" key="9">
    <source>
        <dbReference type="ARBA" id="ARBA00022984"/>
    </source>
</evidence>
<keyword evidence="3" id="KW-0121">Carboxypeptidase</keyword>
<evidence type="ECO:0000256" key="10">
    <source>
        <dbReference type="ARBA" id="ARBA00023268"/>
    </source>
</evidence>
<feature type="compositionally biased region" description="Polar residues" evidence="14">
    <location>
        <begin position="1"/>
        <end position="10"/>
    </location>
</feature>
<evidence type="ECO:0000256" key="3">
    <source>
        <dbReference type="ARBA" id="ARBA00022645"/>
    </source>
</evidence>
<keyword evidence="4" id="KW-0645">Protease</keyword>
<dbReference type="GO" id="GO:0008360">
    <property type="term" value="P:regulation of cell shape"/>
    <property type="evidence" value="ECO:0007669"/>
    <property type="project" value="UniProtKB-KW"/>
</dbReference>
<evidence type="ECO:0000256" key="8">
    <source>
        <dbReference type="ARBA" id="ARBA00022960"/>
    </source>
</evidence>
<dbReference type="SUPFAM" id="SSF56601">
    <property type="entry name" value="beta-lactamase/transpeptidase-like"/>
    <property type="match status" value="1"/>
</dbReference>
<accession>A0A317KYP8</accession>
<dbReference type="EMBL" id="QGTD01000008">
    <property type="protein sequence ID" value="PWU68672.1"/>
    <property type="molecule type" value="Genomic_DNA"/>
</dbReference>
<protein>
    <submittedName>
        <fullName evidence="17">Penicillin-binding protein</fullName>
    </submittedName>
</protein>
<dbReference type="Gene3D" id="2.60.40.10">
    <property type="entry name" value="Immunoglobulins"/>
    <property type="match status" value="2"/>
</dbReference>
<dbReference type="OrthoDB" id="9766909at2"/>
<dbReference type="InterPro" id="IPR013783">
    <property type="entry name" value="Ig-like_fold"/>
</dbReference>
<dbReference type="Gene3D" id="1.10.3810.10">
    <property type="entry name" value="Biosynthetic peptidoglycan transglycosylase-like"/>
    <property type="match status" value="1"/>
</dbReference>
<dbReference type="NCBIfam" id="TIGR02074">
    <property type="entry name" value="PBP_1a_fam"/>
    <property type="match status" value="1"/>
</dbReference>
<feature type="compositionally biased region" description="Basic residues" evidence="14">
    <location>
        <begin position="11"/>
        <end position="27"/>
    </location>
</feature>
<evidence type="ECO:0000256" key="11">
    <source>
        <dbReference type="ARBA" id="ARBA00023316"/>
    </source>
</evidence>
<evidence type="ECO:0000259" key="16">
    <source>
        <dbReference type="PROSITE" id="PS50853"/>
    </source>
</evidence>
<dbReference type="InterPro" id="IPR001460">
    <property type="entry name" value="PCN-bd_Tpept"/>
</dbReference>
<dbReference type="InterPro" id="IPR050396">
    <property type="entry name" value="Glycosyltr_51/Transpeptidase"/>
</dbReference>
<name>A0A317KYP8_9BACI</name>
<evidence type="ECO:0000256" key="2">
    <source>
        <dbReference type="ARBA" id="ARBA00007739"/>
    </source>
</evidence>
<dbReference type="Proteomes" id="UP000245624">
    <property type="component" value="Unassembled WGS sequence"/>
</dbReference>
<gene>
    <name evidence="17" type="ORF">DLJ74_09590</name>
</gene>
<dbReference type="RefSeq" id="WP_109984285.1">
    <property type="nucleotide sequence ID" value="NZ_QGTD01000008.1"/>
</dbReference>
<dbReference type="AlphaFoldDB" id="A0A317KYP8"/>
<dbReference type="SMART" id="SM00060">
    <property type="entry name" value="FN3"/>
    <property type="match status" value="2"/>
</dbReference>
<dbReference type="SUPFAM" id="SSF49265">
    <property type="entry name" value="Fibronectin type III"/>
    <property type="match status" value="1"/>
</dbReference>
<evidence type="ECO:0000256" key="12">
    <source>
        <dbReference type="ARBA" id="ARBA00034000"/>
    </source>
</evidence>
<dbReference type="PANTHER" id="PTHR32282">
    <property type="entry name" value="BINDING PROTEIN TRANSPEPTIDASE, PUTATIVE-RELATED"/>
    <property type="match status" value="1"/>
</dbReference>
<evidence type="ECO:0000256" key="7">
    <source>
        <dbReference type="ARBA" id="ARBA00022801"/>
    </source>
</evidence>